<evidence type="ECO:0000256" key="4">
    <source>
        <dbReference type="ARBA" id="ARBA00023163"/>
    </source>
</evidence>
<dbReference type="PROSITE" id="PS50977">
    <property type="entry name" value="HTH_TETR_2"/>
    <property type="match status" value="1"/>
</dbReference>
<dbReference type="Pfam" id="PF00440">
    <property type="entry name" value="TetR_N"/>
    <property type="match status" value="1"/>
</dbReference>
<name>A0A934QLT8_9PSEU</name>
<dbReference type="InterPro" id="IPR039538">
    <property type="entry name" value="BetI_C"/>
</dbReference>
<sequence>MPRLVDHDQRRRAIAEAVRRIAADRGLEAVSVGQVATEAGISKGLVQHYFPSKDAMLRYATTTLRDQVDHRVPGDEPPDLRTLAVSLLPLNEAGRTEALVANAFLFRALKDEEIAARFREGYTQLHRILTALLGDAQASGDLAAGLDPAQEADLLLAVVAGLGDAVLLGHREADEAIALVDRHLSRLR</sequence>
<accession>A0A934QLT8</accession>
<dbReference type="InterPro" id="IPR009057">
    <property type="entry name" value="Homeodomain-like_sf"/>
</dbReference>
<dbReference type="InterPro" id="IPR050109">
    <property type="entry name" value="HTH-type_TetR-like_transc_reg"/>
</dbReference>
<dbReference type="GO" id="GO:0003700">
    <property type="term" value="F:DNA-binding transcription factor activity"/>
    <property type="evidence" value="ECO:0007669"/>
    <property type="project" value="TreeGrafter"/>
</dbReference>
<evidence type="ECO:0000256" key="1">
    <source>
        <dbReference type="ARBA" id="ARBA00022491"/>
    </source>
</evidence>
<reference evidence="7" key="1">
    <citation type="submission" date="2020-12" db="EMBL/GenBank/DDBJ databases">
        <title>Prauserella sp. ASG 168, a novel actinomycete isolated from cave rock.</title>
        <authorList>
            <person name="Suriyachadkun C."/>
        </authorList>
    </citation>
    <scope>NUCLEOTIDE SEQUENCE</scope>
    <source>
        <strain evidence="7">ASG 168</strain>
    </source>
</reference>
<dbReference type="PANTHER" id="PTHR30055:SF234">
    <property type="entry name" value="HTH-TYPE TRANSCRIPTIONAL REGULATOR BETI"/>
    <property type="match status" value="1"/>
</dbReference>
<dbReference type="Pfam" id="PF13977">
    <property type="entry name" value="TetR_C_6"/>
    <property type="match status" value="1"/>
</dbReference>
<protein>
    <submittedName>
        <fullName evidence="7">TetR/AcrR family transcriptional regulator</fullName>
    </submittedName>
</protein>
<evidence type="ECO:0000313" key="8">
    <source>
        <dbReference type="Proteomes" id="UP000635245"/>
    </source>
</evidence>
<evidence type="ECO:0000256" key="3">
    <source>
        <dbReference type="ARBA" id="ARBA00023125"/>
    </source>
</evidence>
<feature type="DNA-binding region" description="H-T-H motif" evidence="5">
    <location>
        <begin position="31"/>
        <end position="50"/>
    </location>
</feature>
<keyword evidence="3 5" id="KW-0238">DNA-binding</keyword>
<gene>
    <name evidence="7" type="ORF">JHE00_04350</name>
</gene>
<dbReference type="PRINTS" id="PR00455">
    <property type="entry name" value="HTHTETR"/>
</dbReference>
<dbReference type="PANTHER" id="PTHR30055">
    <property type="entry name" value="HTH-TYPE TRANSCRIPTIONAL REGULATOR RUTR"/>
    <property type="match status" value="1"/>
</dbReference>
<dbReference type="Proteomes" id="UP000635245">
    <property type="component" value="Unassembled WGS sequence"/>
</dbReference>
<evidence type="ECO:0000259" key="6">
    <source>
        <dbReference type="PROSITE" id="PS50977"/>
    </source>
</evidence>
<dbReference type="SUPFAM" id="SSF46689">
    <property type="entry name" value="Homeodomain-like"/>
    <property type="match status" value="1"/>
</dbReference>
<comment type="caution">
    <text evidence="7">The sequence shown here is derived from an EMBL/GenBank/DDBJ whole genome shotgun (WGS) entry which is preliminary data.</text>
</comment>
<dbReference type="InterPro" id="IPR036271">
    <property type="entry name" value="Tet_transcr_reg_TetR-rel_C_sf"/>
</dbReference>
<keyword evidence="1" id="KW-0678">Repressor</keyword>
<evidence type="ECO:0000256" key="5">
    <source>
        <dbReference type="PROSITE-ProRule" id="PRU00335"/>
    </source>
</evidence>
<keyword evidence="4" id="KW-0804">Transcription</keyword>
<dbReference type="GO" id="GO:0000976">
    <property type="term" value="F:transcription cis-regulatory region binding"/>
    <property type="evidence" value="ECO:0007669"/>
    <property type="project" value="TreeGrafter"/>
</dbReference>
<feature type="domain" description="HTH tetR-type" evidence="6">
    <location>
        <begin position="8"/>
        <end position="68"/>
    </location>
</feature>
<proteinExistence type="predicted"/>
<dbReference type="AlphaFoldDB" id="A0A934QLT8"/>
<dbReference type="InterPro" id="IPR001647">
    <property type="entry name" value="HTH_TetR"/>
</dbReference>
<dbReference type="SUPFAM" id="SSF48498">
    <property type="entry name" value="Tetracyclin repressor-like, C-terminal domain"/>
    <property type="match status" value="1"/>
</dbReference>
<keyword evidence="8" id="KW-1185">Reference proteome</keyword>
<organism evidence="7 8">
    <name type="scientific">Prauserella cavernicola</name>
    <dbReference type="NCBI Taxonomy" id="2800127"/>
    <lineage>
        <taxon>Bacteria</taxon>
        <taxon>Bacillati</taxon>
        <taxon>Actinomycetota</taxon>
        <taxon>Actinomycetes</taxon>
        <taxon>Pseudonocardiales</taxon>
        <taxon>Pseudonocardiaceae</taxon>
        <taxon>Prauserella</taxon>
    </lineage>
</organism>
<dbReference type="EMBL" id="JAENJH010000001">
    <property type="protein sequence ID" value="MBK1783547.1"/>
    <property type="molecule type" value="Genomic_DNA"/>
</dbReference>
<evidence type="ECO:0000313" key="7">
    <source>
        <dbReference type="EMBL" id="MBK1783547.1"/>
    </source>
</evidence>
<dbReference type="RefSeq" id="WP_200314950.1">
    <property type="nucleotide sequence ID" value="NZ_JAENJH010000001.1"/>
</dbReference>
<evidence type="ECO:0000256" key="2">
    <source>
        <dbReference type="ARBA" id="ARBA00023015"/>
    </source>
</evidence>
<keyword evidence="2" id="KW-0805">Transcription regulation</keyword>
<dbReference type="Gene3D" id="1.10.357.10">
    <property type="entry name" value="Tetracycline Repressor, domain 2"/>
    <property type="match status" value="1"/>
</dbReference>